<keyword evidence="6" id="KW-0249">Electron transport</keyword>
<dbReference type="PANTHER" id="PTHR33021:SF554">
    <property type="entry name" value="OS06G0721800 PROTEIN"/>
    <property type="match status" value="1"/>
</dbReference>
<evidence type="ECO:0000256" key="6">
    <source>
        <dbReference type="ARBA" id="ARBA00022982"/>
    </source>
</evidence>
<keyword evidence="7 12" id="KW-1133">Transmembrane helix</keyword>
<evidence type="ECO:0000256" key="9">
    <source>
        <dbReference type="ARBA" id="ARBA00023136"/>
    </source>
</evidence>
<keyword evidence="4" id="KW-0479">Metal-binding</keyword>
<comment type="subcellular location">
    <subcellularLocation>
        <location evidence="1">Membrane</location>
        <topology evidence="1">Single-pass type I membrane protein</topology>
    </subcellularLocation>
</comment>
<evidence type="ECO:0000256" key="13">
    <source>
        <dbReference type="SAM" id="SignalP"/>
    </source>
</evidence>
<reference evidence="15 16" key="1">
    <citation type="submission" date="2024-02" db="EMBL/GenBank/DDBJ databases">
        <title>High-quality chromosome-scale genome assembly of Pensacola bahiagrass (Paspalum notatum Flugge var. saurae).</title>
        <authorList>
            <person name="Vega J.M."/>
            <person name="Podio M."/>
            <person name="Orjuela J."/>
            <person name="Siena L.A."/>
            <person name="Pessino S.C."/>
            <person name="Combes M.C."/>
            <person name="Mariac C."/>
            <person name="Albertini E."/>
            <person name="Pupilli F."/>
            <person name="Ortiz J.P.A."/>
            <person name="Leblanc O."/>
        </authorList>
    </citation>
    <scope>NUCLEOTIDE SEQUENCE [LARGE SCALE GENOMIC DNA]</scope>
    <source>
        <strain evidence="15">R1</strain>
        <tissue evidence="15">Leaf</tissue>
    </source>
</reference>
<dbReference type="PANTHER" id="PTHR33021">
    <property type="entry name" value="BLUE COPPER PROTEIN"/>
    <property type="match status" value="1"/>
</dbReference>
<dbReference type="InterPro" id="IPR028871">
    <property type="entry name" value="BlueCu_1_BS"/>
</dbReference>
<proteinExistence type="predicted"/>
<dbReference type="EMBL" id="CP144750">
    <property type="protein sequence ID" value="WVZ78457.1"/>
    <property type="molecule type" value="Genomic_DNA"/>
</dbReference>
<evidence type="ECO:0000256" key="11">
    <source>
        <dbReference type="ARBA" id="ARBA00023180"/>
    </source>
</evidence>
<evidence type="ECO:0000259" key="14">
    <source>
        <dbReference type="PROSITE" id="PS51485"/>
    </source>
</evidence>
<dbReference type="GO" id="GO:0009610">
    <property type="term" value="P:response to symbiotic fungus"/>
    <property type="evidence" value="ECO:0007669"/>
    <property type="project" value="UniProtKB-ARBA"/>
</dbReference>
<feature type="transmembrane region" description="Helical" evidence="12">
    <location>
        <begin position="152"/>
        <end position="172"/>
    </location>
</feature>
<dbReference type="GO" id="GO:0005886">
    <property type="term" value="C:plasma membrane"/>
    <property type="evidence" value="ECO:0007669"/>
    <property type="project" value="TreeGrafter"/>
</dbReference>
<evidence type="ECO:0000256" key="5">
    <source>
        <dbReference type="ARBA" id="ARBA00022729"/>
    </source>
</evidence>
<keyword evidence="2" id="KW-0813">Transport</keyword>
<dbReference type="Pfam" id="PF02298">
    <property type="entry name" value="Cu_bind_like"/>
    <property type="match status" value="1"/>
</dbReference>
<dbReference type="GO" id="GO:0009055">
    <property type="term" value="F:electron transfer activity"/>
    <property type="evidence" value="ECO:0007669"/>
    <property type="project" value="InterPro"/>
</dbReference>
<feature type="domain" description="Phytocyanin" evidence="14">
    <location>
        <begin position="29"/>
        <end position="135"/>
    </location>
</feature>
<evidence type="ECO:0000256" key="8">
    <source>
        <dbReference type="ARBA" id="ARBA00023008"/>
    </source>
</evidence>
<organism evidence="15 16">
    <name type="scientific">Paspalum notatum var. saurae</name>
    <dbReference type="NCBI Taxonomy" id="547442"/>
    <lineage>
        <taxon>Eukaryota</taxon>
        <taxon>Viridiplantae</taxon>
        <taxon>Streptophyta</taxon>
        <taxon>Embryophyta</taxon>
        <taxon>Tracheophyta</taxon>
        <taxon>Spermatophyta</taxon>
        <taxon>Magnoliopsida</taxon>
        <taxon>Liliopsida</taxon>
        <taxon>Poales</taxon>
        <taxon>Poaceae</taxon>
        <taxon>PACMAD clade</taxon>
        <taxon>Panicoideae</taxon>
        <taxon>Andropogonodae</taxon>
        <taxon>Paspaleae</taxon>
        <taxon>Paspalinae</taxon>
        <taxon>Paspalum</taxon>
    </lineage>
</organism>
<keyword evidence="11" id="KW-0325">Glycoprotein</keyword>
<feature type="chain" id="PRO_5043006870" description="Phytocyanin domain-containing protein" evidence="13">
    <location>
        <begin position="22"/>
        <end position="173"/>
    </location>
</feature>
<dbReference type="GO" id="GO:0046872">
    <property type="term" value="F:metal ion binding"/>
    <property type="evidence" value="ECO:0007669"/>
    <property type="project" value="UniProtKB-KW"/>
</dbReference>
<sequence length="173" mass="18138">MQLLPCFASLVVLLLLWTTTAAPQRAGAAEYLVGDVGYGWDSGINYAAWAREHAFAVGDVLVFQYVSTQHNVYEVTEEVYRSCDTTGGGGGDGVRVKYTTGYDRVVLAEARGYWFICDFPGHCLGGMKVAVNASAAQQHPPPPAAGGGGRGVVIGASALPLGLGVVVALMIIM</sequence>
<dbReference type="Proteomes" id="UP001341281">
    <property type="component" value="Chromosome 06"/>
</dbReference>
<evidence type="ECO:0000256" key="12">
    <source>
        <dbReference type="SAM" id="Phobius"/>
    </source>
</evidence>
<dbReference type="AlphaFoldDB" id="A0AAQ3TUR3"/>
<gene>
    <name evidence="15" type="ORF">U9M48_026163</name>
</gene>
<feature type="signal peptide" evidence="13">
    <location>
        <begin position="1"/>
        <end position="21"/>
    </location>
</feature>
<keyword evidence="3 12" id="KW-0812">Transmembrane</keyword>
<dbReference type="InterPro" id="IPR039391">
    <property type="entry name" value="Phytocyanin-like"/>
</dbReference>
<evidence type="ECO:0000256" key="3">
    <source>
        <dbReference type="ARBA" id="ARBA00022692"/>
    </source>
</evidence>
<protein>
    <recommendedName>
        <fullName evidence="14">Phytocyanin domain-containing protein</fullName>
    </recommendedName>
</protein>
<evidence type="ECO:0000256" key="2">
    <source>
        <dbReference type="ARBA" id="ARBA00022448"/>
    </source>
</evidence>
<dbReference type="CDD" id="cd04216">
    <property type="entry name" value="Phytocyanin"/>
    <property type="match status" value="1"/>
</dbReference>
<dbReference type="InterPro" id="IPR008972">
    <property type="entry name" value="Cupredoxin"/>
</dbReference>
<keyword evidence="9 12" id="KW-0472">Membrane</keyword>
<dbReference type="Gene3D" id="2.60.40.420">
    <property type="entry name" value="Cupredoxins - blue copper proteins"/>
    <property type="match status" value="1"/>
</dbReference>
<accession>A0AAQ3TUR3</accession>
<keyword evidence="8" id="KW-0186">Copper</keyword>
<keyword evidence="5 13" id="KW-0732">Signal</keyword>
<dbReference type="FunFam" id="2.60.40.420:FF:000067">
    <property type="entry name" value="Cupredoxin superfamily protein"/>
    <property type="match status" value="1"/>
</dbReference>
<dbReference type="SUPFAM" id="SSF49503">
    <property type="entry name" value="Cupredoxins"/>
    <property type="match status" value="1"/>
</dbReference>
<evidence type="ECO:0000256" key="4">
    <source>
        <dbReference type="ARBA" id="ARBA00022723"/>
    </source>
</evidence>
<evidence type="ECO:0000256" key="7">
    <source>
        <dbReference type="ARBA" id="ARBA00022989"/>
    </source>
</evidence>
<evidence type="ECO:0000256" key="10">
    <source>
        <dbReference type="ARBA" id="ARBA00023157"/>
    </source>
</evidence>
<evidence type="ECO:0000313" key="16">
    <source>
        <dbReference type="Proteomes" id="UP001341281"/>
    </source>
</evidence>
<name>A0AAQ3TUR3_PASNO</name>
<dbReference type="PROSITE" id="PS00196">
    <property type="entry name" value="COPPER_BLUE"/>
    <property type="match status" value="1"/>
</dbReference>
<keyword evidence="16" id="KW-1185">Reference proteome</keyword>
<dbReference type="InterPro" id="IPR003245">
    <property type="entry name" value="Phytocyanin_dom"/>
</dbReference>
<evidence type="ECO:0000313" key="15">
    <source>
        <dbReference type="EMBL" id="WVZ78457.1"/>
    </source>
</evidence>
<evidence type="ECO:0000256" key="1">
    <source>
        <dbReference type="ARBA" id="ARBA00004479"/>
    </source>
</evidence>
<keyword evidence="10" id="KW-1015">Disulfide bond</keyword>
<dbReference type="PROSITE" id="PS51485">
    <property type="entry name" value="PHYTOCYANIN"/>
    <property type="match status" value="1"/>
</dbReference>